<evidence type="ECO:0000256" key="5">
    <source>
        <dbReference type="ARBA" id="ARBA00022786"/>
    </source>
</evidence>
<dbReference type="RefSeq" id="XP_014178829.1">
    <property type="nucleotide sequence ID" value="XM_014323354.1"/>
</dbReference>
<dbReference type="PROSITE" id="PS50235">
    <property type="entry name" value="USP_3"/>
    <property type="match status" value="1"/>
</dbReference>
<evidence type="ECO:0000256" key="7">
    <source>
        <dbReference type="ARBA" id="ARBA00022807"/>
    </source>
</evidence>
<keyword evidence="4" id="KW-0645">Protease</keyword>
<dbReference type="Pfam" id="PF00443">
    <property type="entry name" value="UCH"/>
    <property type="match status" value="1"/>
</dbReference>
<dbReference type="VEuPathDB" id="FungiDB:A1Q1_03556"/>
<dbReference type="InterPro" id="IPR038765">
    <property type="entry name" value="Papain-like_cys_pep_sf"/>
</dbReference>
<dbReference type="GO" id="GO:0004843">
    <property type="term" value="F:cysteine-type deubiquitinase activity"/>
    <property type="evidence" value="ECO:0007669"/>
    <property type="project" value="UniProtKB-EC"/>
</dbReference>
<sequence length="932" mass="100808">MSASAPPSKLPSPARTPRVSSSDERRKNNRPPGIINMGMTCFLNSTFQALAATPAVIALLSHNPAIPLRPAPHSILPPPAQDFRQTPCLDPNVLEPPLYGLLPVTRAFVNALYKNWTMKDNGGGISGPGASSTVHSMSLRELLRELAKKYDQYQEFDQQDAHELLRHLLDSMEMEEKDVIKKQPAPAVPPTVPGMGDPSLSPSVPTEQLMDDEQLLPFVDALFGGELSSVVVCETCKGVSHTYEGFLDISLSMRGHDDPSRQRKRDRFKGLFKPRTPSSRITAVDTLSLSEPENSDGDSSSGRRLLSSKINDDGGASVKRASSAKTGIGRKTSIFRRKGDRSVSRGARSEAASVPSTAVPTPMPGSPGTETPTSTMTPTSNSHVPHPQQLAQQLHHVHQATPTAAQAAYIQRILYGPPAPPESSDPLAKLRAAHANGLSPNGPAETFGLIDALRSFTSVEVLEGDNAFACHKCWKIKNGKYNKNKKRDTPATPASVASTVSVGSAASAGSAGSGAGDSGHPAAPEVPTLALPTDDDRSRSRFPKPSIARTASPLRNVIDLSSPREDIVFSEGHAGHNANGRDQRADSDGAQSMSSVSSSEATEHSAATTGTSPQNGFHNDGDDESDGLSDSSDDESEPDADPAPERKAFFRPSINRSKSSRQHKHFVLRKAFKRYLISRAPEVLVFHIKRFKQTSNGVYSTFSSLKKMDDPCSFPLTFDLAPFMAPKRRDFKVVQTPQGPRAPYMDWAAPDNPPTPAPLPYKLYGECSYTHDPHPSPPQATSPVMRHVSALHYPSLRQLPSLHLTASCSGTYHSAYLRRAGRRCGGRAKFDPTRTRAARGGQAAGAIVVHMGSMVGGHYIAYVLVDPERVFLAHGDQVDVSALRELSLSDRPEKGKEDRRVWCYCSDTEIRPASESEVLSARAYLCFYEKAH</sequence>
<organism evidence="10 11">
    <name type="scientific">Trichosporon asahii var. asahii (strain ATCC 90039 / CBS 2479 / JCM 2466 / KCTC 7840 / NBRC 103889/ NCYC 2677 / UAMH 7654)</name>
    <name type="common">Yeast</name>
    <dbReference type="NCBI Taxonomy" id="1186058"/>
    <lineage>
        <taxon>Eukaryota</taxon>
        <taxon>Fungi</taxon>
        <taxon>Dikarya</taxon>
        <taxon>Basidiomycota</taxon>
        <taxon>Agaricomycotina</taxon>
        <taxon>Tremellomycetes</taxon>
        <taxon>Trichosporonales</taxon>
        <taxon>Trichosporonaceae</taxon>
        <taxon>Trichosporon</taxon>
    </lineage>
</organism>
<name>J5QJ01_TRIAS</name>
<dbReference type="GO" id="GO:0005634">
    <property type="term" value="C:nucleus"/>
    <property type="evidence" value="ECO:0007669"/>
    <property type="project" value="TreeGrafter"/>
</dbReference>
<dbReference type="PROSITE" id="PS00972">
    <property type="entry name" value="USP_1"/>
    <property type="match status" value="1"/>
</dbReference>
<comment type="catalytic activity">
    <reaction evidence="1">
        <text>Thiol-dependent hydrolysis of ester, thioester, amide, peptide and isopeptide bonds formed by the C-terminal Gly of ubiquitin (a 76-residue protein attached to proteins as an intracellular targeting signal).</text>
        <dbReference type="EC" id="3.4.19.12"/>
    </reaction>
</comment>
<feature type="compositionally biased region" description="Low complexity" evidence="8">
    <location>
        <begin position="588"/>
        <end position="612"/>
    </location>
</feature>
<reference evidence="10 11" key="1">
    <citation type="journal article" date="2012" name="Eukaryot. Cell">
        <title>Draft genome sequence of CBS 2479, the standard type strain of Trichosporon asahii.</title>
        <authorList>
            <person name="Yang R.Y."/>
            <person name="Li H.T."/>
            <person name="Zhu H."/>
            <person name="Zhou G.P."/>
            <person name="Wang M."/>
            <person name="Wang L."/>
        </authorList>
    </citation>
    <scope>NUCLEOTIDE SEQUENCE [LARGE SCALE GENOMIC DNA]</scope>
    <source>
        <strain evidence="11">ATCC 90039 / CBS 2479 / JCM 2466 / KCTC 7840 / NCYC 2677 / UAMH 7654</strain>
    </source>
</reference>
<dbReference type="InterPro" id="IPR028889">
    <property type="entry name" value="USP"/>
</dbReference>
<comment type="caution">
    <text evidence="10">The sequence shown here is derived from an EMBL/GenBank/DDBJ whole genome shotgun (WGS) entry which is preliminary data.</text>
</comment>
<evidence type="ECO:0000256" key="3">
    <source>
        <dbReference type="ARBA" id="ARBA00012759"/>
    </source>
</evidence>
<feature type="compositionally biased region" description="Low complexity" evidence="8">
    <location>
        <begin position="297"/>
        <end position="308"/>
    </location>
</feature>
<dbReference type="Proteomes" id="UP000002748">
    <property type="component" value="Unassembled WGS sequence"/>
</dbReference>
<dbReference type="PANTHER" id="PTHR24006:SF888">
    <property type="entry name" value="UBIQUITIN CARBOXYL-TERMINAL HYDROLASE 30"/>
    <property type="match status" value="1"/>
</dbReference>
<feature type="region of interest" description="Disordered" evidence="8">
    <location>
        <begin position="571"/>
        <end position="662"/>
    </location>
</feature>
<evidence type="ECO:0000313" key="11">
    <source>
        <dbReference type="Proteomes" id="UP000002748"/>
    </source>
</evidence>
<dbReference type="KEGG" id="tasa:A1Q1_03556"/>
<evidence type="ECO:0000256" key="6">
    <source>
        <dbReference type="ARBA" id="ARBA00022801"/>
    </source>
</evidence>
<proteinExistence type="inferred from homology"/>
<feature type="region of interest" description="Disordered" evidence="8">
    <location>
        <begin position="1"/>
        <end position="34"/>
    </location>
</feature>
<evidence type="ECO:0000256" key="2">
    <source>
        <dbReference type="ARBA" id="ARBA00009085"/>
    </source>
</evidence>
<dbReference type="InterPro" id="IPR001394">
    <property type="entry name" value="Peptidase_C19_UCH"/>
</dbReference>
<feature type="compositionally biased region" description="Acidic residues" evidence="8">
    <location>
        <begin position="621"/>
        <end position="642"/>
    </location>
</feature>
<evidence type="ECO:0000256" key="1">
    <source>
        <dbReference type="ARBA" id="ARBA00000707"/>
    </source>
</evidence>
<dbReference type="EC" id="3.4.19.12" evidence="3"/>
<accession>J5QJ01</accession>
<evidence type="ECO:0000259" key="9">
    <source>
        <dbReference type="PROSITE" id="PS50235"/>
    </source>
</evidence>
<feature type="region of interest" description="Disordered" evidence="8">
    <location>
        <begin position="253"/>
        <end position="388"/>
    </location>
</feature>
<feature type="compositionally biased region" description="Basic residues" evidence="8">
    <location>
        <begin position="262"/>
        <end position="272"/>
    </location>
</feature>
<comment type="similarity">
    <text evidence="2">Belongs to the peptidase C19 family.</text>
</comment>
<evidence type="ECO:0000256" key="8">
    <source>
        <dbReference type="SAM" id="MobiDB-lite"/>
    </source>
</evidence>
<feature type="domain" description="USP" evidence="9">
    <location>
        <begin position="32"/>
        <end position="931"/>
    </location>
</feature>
<dbReference type="OrthoDB" id="420187at2759"/>
<dbReference type="PANTHER" id="PTHR24006">
    <property type="entry name" value="UBIQUITIN CARBOXYL-TERMINAL HYDROLASE"/>
    <property type="match status" value="1"/>
</dbReference>
<feature type="compositionally biased region" description="Low complexity" evidence="8">
    <location>
        <begin position="366"/>
        <end position="388"/>
    </location>
</feature>
<dbReference type="EMBL" id="ALBS01000236">
    <property type="protein sequence ID" value="EJT47583.1"/>
    <property type="molecule type" value="Genomic_DNA"/>
</dbReference>
<dbReference type="InterPro" id="IPR018200">
    <property type="entry name" value="USP_CS"/>
</dbReference>
<feature type="region of interest" description="Disordered" evidence="8">
    <location>
        <begin position="505"/>
        <end position="548"/>
    </location>
</feature>
<dbReference type="HOGENOM" id="CLU_003952_0_0_1"/>
<dbReference type="SUPFAM" id="SSF54001">
    <property type="entry name" value="Cysteine proteinases"/>
    <property type="match status" value="1"/>
</dbReference>
<dbReference type="GO" id="GO:0016579">
    <property type="term" value="P:protein deubiquitination"/>
    <property type="evidence" value="ECO:0007669"/>
    <property type="project" value="InterPro"/>
</dbReference>
<dbReference type="GO" id="GO:0005829">
    <property type="term" value="C:cytosol"/>
    <property type="evidence" value="ECO:0007669"/>
    <property type="project" value="TreeGrafter"/>
</dbReference>
<keyword evidence="7" id="KW-0788">Thiol protease</keyword>
<evidence type="ECO:0000256" key="4">
    <source>
        <dbReference type="ARBA" id="ARBA00022670"/>
    </source>
</evidence>
<feature type="compositionally biased region" description="Polar residues" evidence="8">
    <location>
        <begin position="276"/>
        <end position="292"/>
    </location>
</feature>
<keyword evidence="5" id="KW-0833">Ubl conjugation pathway</keyword>
<protein>
    <recommendedName>
        <fullName evidence="3">ubiquitinyl hydrolase 1</fullName>
        <ecNumber evidence="3">3.4.19.12</ecNumber>
    </recommendedName>
</protein>
<dbReference type="Gene3D" id="3.90.70.10">
    <property type="entry name" value="Cysteine proteinases"/>
    <property type="match status" value="3"/>
</dbReference>
<evidence type="ECO:0000313" key="10">
    <source>
        <dbReference type="EMBL" id="EJT47583.1"/>
    </source>
</evidence>
<feature type="compositionally biased region" description="Low complexity" evidence="8">
    <location>
        <begin position="1"/>
        <end position="13"/>
    </location>
</feature>
<gene>
    <name evidence="10" type="ORF">A1Q1_03556</name>
</gene>
<dbReference type="GO" id="GO:0006508">
    <property type="term" value="P:proteolysis"/>
    <property type="evidence" value="ECO:0007669"/>
    <property type="project" value="UniProtKB-KW"/>
</dbReference>
<dbReference type="AlphaFoldDB" id="J5QJ01"/>
<keyword evidence="6" id="KW-0378">Hydrolase</keyword>
<dbReference type="GeneID" id="25987069"/>
<dbReference type="InterPro" id="IPR050164">
    <property type="entry name" value="Peptidase_C19"/>
</dbReference>
<feature type="region of interest" description="Disordered" evidence="8">
    <location>
        <begin position="186"/>
        <end position="205"/>
    </location>
</feature>